<comment type="subcellular location">
    <subcellularLocation>
        <location evidence="1">Membrane</location>
        <topology evidence="1">Multi-pass membrane protein</topology>
    </subcellularLocation>
</comment>
<dbReference type="GO" id="GO:0016020">
    <property type="term" value="C:membrane"/>
    <property type="evidence" value="ECO:0007669"/>
    <property type="project" value="UniProtKB-SubCell"/>
</dbReference>
<dbReference type="EMBL" id="KZ305034">
    <property type="protein sequence ID" value="PIA45031.1"/>
    <property type="molecule type" value="Genomic_DNA"/>
</dbReference>
<feature type="transmembrane region" description="Helical" evidence="5">
    <location>
        <begin position="161"/>
        <end position="184"/>
    </location>
</feature>
<evidence type="ECO:0000256" key="4">
    <source>
        <dbReference type="ARBA" id="ARBA00023136"/>
    </source>
</evidence>
<proteinExistence type="predicted"/>
<dbReference type="NCBIfam" id="TIGR00815">
    <property type="entry name" value="sulP"/>
    <property type="match status" value="1"/>
</dbReference>
<keyword evidence="4 5" id="KW-0472">Membrane</keyword>
<evidence type="ECO:0000313" key="8">
    <source>
        <dbReference type="Proteomes" id="UP000230069"/>
    </source>
</evidence>
<keyword evidence="3 5" id="KW-1133">Transmembrane helix</keyword>
<dbReference type="GO" id="GO:0008271">
    <property type="term" value="F:secondary active sulfate transmembrane transporter activity"/>
    <property type="evidence" value="ECO:0007669"/>
    <property type="project" value="InterPro"/>
</dbReference>
<dbReference type="Proteomes" id="UP000230069">
    <property type="component" value="Unassembled WGS sequence"/>
</dbReference>
<feature type="domain" description="SLC26A/SulP transporter" evidence="6">
    <location>
        <begin position="80"/>
        <end position="460"/>
    </location>
</feature>
<feature type="transmembrane region" description="Helical" evidence="5">
    <location>
        <begin position="190"/>
        <end position="209"/>
    </location>
</feature>
<dbReference type="PANTHER" id="PTHR11814">
    <property type="entry name" value="SULFATE TRANSPORTER"/>
    <property type="match status" value="1"/>
</dbReference>
<feature type="transmembrane region" description="Helical" evidence="5">
    <location>
        <begin position="270"/>
        <end position="291"/>
    </location>
</feature>
<dbReference type="OrthoDB" id="288203at2759"/>
<dbReference type="Pfam" id="PF00916">
    <property type="entry name" value="Sulfate_transp"/>
    <property type="match status" value="1"/>
</dbReference>
<feature type="transmembrane region" description="Helical" evidence="5">
    <location>
        <begin position="421"/>
        <end position="441"/>
    </location>
</feature>
<evidence type="ECO:0000256" key="2">
    <source>
        <dbReference type="ARBA" id="ARBA00022692"/>
    </source>
</evidence>
<accession>A0A2G5DP61</accession>
<organism evidence="7 8">
    <name type="scientific">Aquilegia coerulea</name>
    <name type="common">Rocky mountain columbine</name>
    <dbReference type="NCBI Taxonomy" id="218851"/>
    <lineage>
        <taxon>Eukaryota</taxon>
        <taxon>Viridiplantae</taxon>
        <taxon>Streptophyta</taxon>
        <taxon>Embryophyta</taxon>
        <taxon>Tracheophyta</taxon>
        <taxon>Spermatophyta</taxon>
        <taxon>Magnoliopsida</taxon>
        <taxon>Ranunculales</taxon>
        <taxon>Ranunculaceae</taxon>
        <taxon>Thalictroideae</taxon>
        <taxon>Aquilegia</taxon>
    </lineage>
</organism>
<gene>
    <name evidence="7" type="ORF">AQUCO_01700526v1</name>
</gene>
<feature type="transmembrane region" description="Helical" evidence="5">
    <location>
        <begin position="397"/>
        <end position="415"/>
    </location>
</feature>
<evidence type="ECO:0000256" key="3">
    <source>
        <dbReference type="ARBA" id="ARBA00022989"/>
    </source>
</evidence>
<feature type="transmembrane region" description="Helical" evidence="5">
    <location>
        <begin position="331"/>
        <end position="351"/>
    </location>
</feature>
<keyword evidence="2 5" id="KW-0812">Transmembrane</keyword>
<dbReference type="PROSITE" id="PS01130">
    <property type="entry name" value="SLC26A"/>
    <property type="match status" value="1"/>
</dbReference>
<dbReference type="InterPro" id="IPR011547">
    <property type="entry name" value="SLC26A/SulP_dom"/>
</dbReference>
<dbReference type="InterPro" id="IPR001902">
    <property type="entry name" value="SLC26A/SulP_fam"/>
</dbReference>
<dbReference type="AlphaFoldDB" id="A0A2G5DP61"/>
<evidence type="ECO:0000259" key="6">
    <source>
        <dbReference type="Pfam" id="PF00916"/>
    </source>
</evidence>
<dbReference type="InterPro" id="IPR018045">
    <property type="entry name" value="S04_transporter_CS"/>
</dbReference>
<keyword evidence="8" id="KW-1185">Reference proteome</keyword>
<evidence type="ECO:0000256" key="5">
    <source>
        <dbReference type="SAM" id="Phobius"/>
    </source>
</evidence>
<protein>
    <recommendedName>
        <fullName evidence="6">SLC26A/SulP transporter domain-containing protein</fullName>
    </recommendedName>
</protein>
<feature type="transmembrane region" description="Helical" evidence="5">
    <location>
        <begin position="453"/>
        <end position="486"/>
    </location>
</feature>
<dbReference type="EMBL" id="KZ305034">
    <property type="protein sequence ID" value="PIA45027.1"/>
    <property type="molecule type" value="Genomic_DNA"/>
</dbReference>
<reference evidence="7 8" key="1">
    <citation type="submission" date="2017-09" db="EMBL/GenBank/DDBJ databases">
        <title>WGS assembly of Aquilegia coerulea Goldsmith.</title>
        <authorList>
            <person name="Hodges S."/>
            <person name="Kramer E."/>
            <person name="Nordborg M."/>
            <person name="Tomkins J."/>
            <person name="Borevitz J."/>
            <person name="Derieg N."/>
            <person name="Yan J."/>
            <person name="Mihaltcheva S."/>
            <person name="Hayes R.D."/>
            <person name="Rokhsar D."/>
        </authorList>
    </citation>
    <scope>NUCLEOTIDE SEQUENCE [LARGE SCALE GENOMIC DNA]</scope>
    <source>
        <strain evidence="8">cv. Goldsmith</strain>
    </source>
</reference>
<evidence type="ECO:0000256" key="1">
    <source>
        <dbReference type="ARBA" id="ARBA00004141"/>
    </source>
</evidence>
<evidence type="ECO:0000313" key="7">
    <source>
        <dbReference type="EMBL" id="PIA45027.1"/>
    </source>
</evidence>
<feature type="transmembrane region" description="Helical" evidence="5">
    <location>
        <begin position="363"/>
        <end position="385"/>
    </location>
</feature>
<sequence>MGNTDFAYPSTMNVEGAHQVAIPPSKPFIKSFMSNLKETFFPDDPLRQFKNKPASKKFILGLQYFLPILEWGPKYTLQFFKADLISGITIASLAIPQGISYAKLANLPPILGLYSSFIPPLVYAMMGSSRDLAVGTVAVASLLTASMLGKEVSAIENPKLYLHLAFTATFFAGVLQAAFGLLRLGFIVDFLSHSTIVGFMAGAATVVILQQLKGILGLEHFTRGTDLVSVMRSVFSQTHEWRWESAVLGCGFLFFLMLTKHFSKRRPKFFWVSAMAPLTSVILGSLLVYFAHAENHGVQVIGELKKGLNPITVTDLAFDSPYLMTAIKTGMITAIIALAEGIAVGRSFAMYKNYHIDGNKEMIAFGMMNIAGSLTSCYLTTGPFSRSAVNFNSGCKTAVSNIVMALAVMITLLFLTPLFHYTPLVVLSAIIIAAMVGLIDYDKAIHLFKVDKFDFVVCMSAYIGVVFFSVETGLILAVSIQLYTIIDRLLTKNFNIR</sequence>
<dbReference type="EMBL" id="KZ305034">
    <property type="protein sequence ID" value="PIA45028.1"/>
    <property type="molecule type" value="Genomic_DNA"/>
</dbReference>
<name>A0A2G5DP61_AQUCA</name>